<dbReference type="AlphaFoldDB" id="A0AA95MRM9"/>
<feature type="transmembrane region" description="Helical" evidence="1">
    <location>
        <begin position="21"/>
        <end position="39"/>
    </location>
</feature>
<evidence type="ECO:0000313" key="2">
    <source>
        <dbReference type="EMBL" id="WHY86680.1"/>
    </source>
</evidence>
<protein>
    <submittedName>
        <fullName evidence="2">Uncharacterized protein</fullName>
    </submittedName>
</protein>
<dbReference type="Proteomes" id="UP001178288">
    <property type="component" value="Chromosome"/>
</dbReference>
<gene>
    <name evidence="2" type="ORF">QNH39_02020</name>
</gene>
<organism evidence="2 3">
    <name type="scientific">Neobacillus novalis</name>
    <dbReference type="NCBI Taxonomy" id="220687"/>
    <lineage>
        <taxon>Bacteria</taxon>
        <taxon>Bacillati</taxon>
        <taxon>Bacillota</taxon>
        <taxon>Bacilli</taxon>
        <taxon>Bacillales</taxon>
        <taxon>Bacillaceae</taxon>
        <taxon>Neobacillus</taxon>
    </lineage>
</organism>
<proteinExistence type="predicted"/>
<keyword evidence="1" id="KW-0472">Membrane</keyword>
<dbReference type="KEGG" id="nnv:QNH39_02020"/>
<accession>A0AA95MRM9</accession>
<evidence type="ECO:0000256" key="1">
    <source>
        <dbReference type="SAM" id="Phobius"/>
    </source>
</evidence>
<reference evidence="2" key="1">
    <citation type="submission" date="2023-05" db="EMBL/GenBank/DDBJ databases">
        <title>Comparative genomics of Bacillaceae isolates and their secondary metabolite potential.</title>
        <authorList>
            <person name="Song L."/>
            <person name="Nielsen L.J."/>
            <person name="Mohite O."/>
            <person name="Xu X."/>
            <person name="Weber T."/>
            <person name="Kovacs A.T."/>
        </authorList>
    </citation>
    <scope>NUCLEOTIDE SEQUENCE</scope>
    <source>
        <strain evidence="2">XLM17</strain>
    </source>
</reference>
<keyword evidence="1" id="KW-0812">Transmembrane</keyword>
<sequence>MLTNALSKVPLKYHNGLRNGLLWAAFFAFAFGLLSYGAFTEENKTITKETGHLFWKKTTETTIHHDLSERIPYLIEAIVLILVAVVCLVIALRLTQLSGKYKNYFAIIKGNDKLLIQQIADINNSNPRQVMNDLQNMIDSNYINGYYIDYKQGLLVDKNYIPEKFVRKIVKCQTCGASNEVVIGQSNYCQYCDSLIIL</sequence>
<name>A0AA95MRM9_9BACI</name>
<feature type="transmembrane region" description="Helical" evidence="1">
    <location>
        <begin position="71"/>
        <end position="92"/>
    </location>
</feature>
<evidence type="ECO:0000313" key="3">
    <source>
        <dbReference type="Proteomes" id="UP001178288"/>
    </source>
</evidence>
<keyword evidence="3" id="KW-1185">Reference proteome</keyword>
<dbReference type="EMBL" id="CP126114">
    <property type="protein sequence ID" value="WHY86680.1"/>
    <property type="molecule type" value="Genomic_DNA"/>
</dbReference>
<keyword evidence="1" id="KW-1133">Transmembrane helix</keyword>
<dbReference type="RefSeq" id="WP_066095329.1">
    <property type="nucleotide sequence ID" value="NZ_CP126114.1"/>
</dbReference>